<dbReference type="GeneID" id="97301445"/>
<evidence type="ECO:0000313" key="4">
    <source>
        <dbReference type="Proteomes" id="UP000317715"/>
    </source>
</evidence>
<dbReference type="InterPro" id="IPR029058">
    <property type="entry name" value="AB_hydrolase_fold"/>
</dbReference>
<dbReference type="AlphaFoldDB" id="A0A4Y3N9U8"/>
<keyword evidence="2" id="KW-0472">Membrane</keyword>
<comment type="caution">
    <text evidence="3">The sequence shown here is derived from an EMBL/GenBank/DDBJ whole genome shotgun (WGS) entry which is preliminary data.</text>
</comment>
<dbReference type="Pfam" id="PF00756">
    <property type="entry name" value="Esterase"/>
    <property type="match status" value="1"/>
</dbReference>
<accession>A0A4Y3N9U8</accession>
<feature type="transmembrane region" description="Helical" evidence="2">
    <location>
        <begin position="38"/>
        <end position="60"/>
    </location>
</feature>
<protein>
    <submittedName>
        <fullName evidence="3">Esterase</fullName>
    </submittedName>
</protein>
<evidence type="ECO:0000256" key="1">
    <source>
        <dbReference type="SAM" id="MobiDB-lite"/>
    </source>
</evidence>
<dbReference type="OrthoDB" id="3723842at2"/>
<feature type="transmembrane region" description="Helical" evidence="2">
    <location>
        <begin position="72"/>
        <end position="90"/>
    </location>
</feature>
<organism evidence="3 4">
    <name type="scientific">Paenarthrobacter aurescens</name>
    <name type="common">Arthrobacter aurescens</name>
    <dbReference type="NCBI Taxonomy" id="43663"/>
    <lineage>
        <taxon>Bacteria</taxon>
        <taxon>Bacillati</taxon>
        <taxon>Actinomycetota</taxon>
        <taxon>Actinomycetes</taxon>
        <taxon>Micrococcales</taxon>
        <taxon>Micrococcaceae</taxon>
        <taxon>Paenarthrobacter</taxon>
    </lineage>
</organism>
<dbReference type="PANTHER" id="PTHR48098:SF1">
    <property type="entry name" value="DIACYLGLYCEROL ACYLTRANSFERASE_MYCOLYLTRANSFERASE AG85A"/>
    <property type="match status" value="1"/>
</dbReference>
<name>A0A4Y3N9U8_PAEAU</name>
<dbReference type="GO" id="GO:0016747">
    <property type="term" value="F:acyltransferase activity, transferring groups other than amino-acyl groups"/>
    <property type="evidence" value="ECO:0007669"/>
    <property type="project" value="TreeGrafter"/>
</dbReference>
<dbReference type="Gene3D" id="3.40.50.1820">
    <property type="entry name" value="alpha/beta hydrolase"/>
    <property type="match status" value="1"/>
</dbReference>
<reference evidence="3 4" key="1">
    <citation type="submission" date="2019-06" db="EMBL/GenBank/DDBJ databases">
        <title>Whole genome shotgun sequence of Paenarthrobacter aurescens NBRC 12136.</title>
        <authorList>
            <person name="Hosoyama A."/>
            <person name="Uohara A."/>
            <person name="Ohji S."/>
            <person name="Ichikawa N."/>
        </authorList>
    </citation>
    <scope>NUCLEOTIDE SEQUENCE [LARGE SCALE GENOMIC DNA]</scope>
    <source>
        <strain evidence="3 4">NBRC 12136</strain>
    </source>
</reference>
<dbReference type="Proteomes" id="UP000317715">
    <property type="component" value="Unassembled WGS sequence"/>
</dbReference>
<evidence type="ECO:0000313" key="3">
    <source>
        <dbReference type="EMBL" id="GEB18432.1"/>
    </source>
</evidence>
<proteinExistence type="predicted"/>
<dbReference type="RefSeq" id="WP_141282554.1">
    <property type="nucleotide sequence ID" value="NZ_BAAAWK010000001.1"/>
</dbReference>
<sequence length="432" mass="46599">MDFLSDVSLVDGPFLWFSVACGAAGGAYLLWRRRRSWLVLVPASLVLAIAVVALVHWILVDLLATFSENLPFQTLAWAVPAVAALLLCIARFPRNSWRGRSFSVAAMLGVLLLCIVQINLYFGLNNTVSDLLGTAVARIQPLEAALKRSPDAKPGPAPSAWKAPDSLPRNGVLRKADIPGTVSGFSAREAYIYFPPAYQAVDRPTLPVLVLFAGQPGGPADWLTGGQLRSLLDQFAEKHQGIAPVTVVVDPNGSTNANTMCMDSNIASVDTYLSRDVPAWITGNLDVSKDHTQWAVGGFSFGGTCAMQMGAAHPDLFTSILPFAAEREPALAKDRNKTISDSFDGDVEAFESRTPLVLMQQRDYSGSGVYLVSGEADHEFTEYMHELADAARNAGFETEEHAIAQAGHSWDAVIRGMPGGLEFLAARWGLPR</sequence>
<keyword evidence="2" id="KW-0812">Transmembrane</keyword>
<dbReference type="SMR" id="A0A4Y3N9U8"/>
<dbReference type="SUPFAM" id="SSF53474">
    <property type="entry name" value="alpha/beta-Hydrolases"/>
    <property type="match status" value="1"/>
</dbReference>
<keyword evidence="2" id="KW-1133">Transmembrane helix</keyword>
<gene>
    <name evidence="3" type="ORF">AAU01_11870</name>
</gene>
<dbReference type="EMBL" id="BJMD01000006">
    <property type="protein sequence ID" value="GEB18432.1"/>
    <property type="molecule type" value="Genomic_DNA"/>
</dbReference>
<evidence type="ECO:0000256" key="2">
    <source>
        <dbReference type="SAM" id="Phobius"/>
    </source>
</evidence>
<feature type="transmembrane region" description="Helical" evidence="2">
    <location>
        <begin position="14"/>
        <end position="31"/>
    </location>
</feature>
<dbReference type="InterPro" id="IPR000801">
    <property type="entry name" value="Esterase-like"/>
</dbReference>
<feature type="region of interest" description="Disordered" evidence="1">
    <location>
        <begin position="148"/>
        <end position="168"/>
    </location>
</feature>
<keyword evidence="4" id="KW-1185">Reference proteome</keyword>
<dbReference type="PANTHER" id="PTHR48098">
    <property type="entry name" value="ENTEROCHELIN ESTERASE-RELATED"/>
    <property type="match status" value="1"/>
</dbReference>
<feature type="transmembrane region" description="Helical" evidence="2">
    <location>
        <begin position="102"/>
        <end position="122"/>
    </location>
</feature>
<dbReference type="InterPro" id="IPR050583">
    <property type="entry name" value="Mycobacterial_A85_antigen"/>
</dbReference>